<reference evidence="2" key="3">
    <citation type="submission" date="2016-06" db="UniProtKB">
        <authorList>
            <consortium name="WormBaseParasite"/>
        </authorList>
    </citation>
    <scope>IDENTIFICATION</scope>
</reference>
<name>A0A183C9Z0_GLOPA</name>
<dbReference type="Proteomes" id="UP000050741">
    <property type="component" value="Unassembled WGS sequence"/>
</dbReference>
<evidence type="ECO:0000313" key="2">
    <source>
        <dbReference type="WBParaSite" id="GPLIN_000968900"/>
    </source>
</evidence>
<protein>
    <submittedName>
        <fullName evidence="2">Tenascin-X</fullName>
    </submittedName>
</protein>
<dbReference type="WBParaSite" id="GPLIN_000968900">
    <property type="protein sequence ID" value="GPLIN_000968900"/>
    <property type="gene ID" value="GPLIN_000968900"/>
</dbReference>
<sequence>MKVLNVNKECSCGWGRCHENVGIIAAGCCKEGFSWTCCEHAKQAQDECNKLCDCGWDECHPAIGLKPKATDCCAQGCKKKAAECKECDWGDSHPSIGFASDGCCSVGHQFKCCATAPEVLTPCEKLATKCSKQGSNWGECFPRDGYNGDACCDKGNAWKCGSDMTIDELIVKDPAYAKMVNCYLAGHPDMQSLKKCMPDESECKLYPCPVAYDDIERCEALAKCKPNVNNDQRDECNEPLPPIENAIEA</sequence>
<reference evidence="1" key="1">
    <citation type="submission" date="2013-12" db="EMBL/GenBank/DDBJ databases">
        <authorList>
            <person name="Aslett M."/>
        </authorList>
    </citation>
    <scope>NUCLEOTIDE SEQUENCE [LARGE SCALE GENOMIC DNA]</scope>
    <source>
        <strain evidence="1">Lindley</strain>
    </source>
</reference>
<proteinExistence type="predicted"/>
<keyword evidence="1" id="KW-1185">Reference proteome</keyword>
<reference evidence="1" key="2">
    <citation type="submission" date="2014-05" db="EMBL/GenBank/DDBJ databases">
        <title>The genome and life-stage specific transcriptomes of Globodera pallida elucidate key aspects of plant parasitism by a cyst nematode.</title>
        <authorList>
            <person name="Cotton J.A."/>
            <person name="Lilley C.J."/>
            <person name="Jones L.M."/>
            <person name="Kikuchi T."/>
            <person name="Reid A.J."/>
            <person name="Thorpe P."/>
            <person name="Tsai I.J."/>
            <person name="Beasley H."/>
            <person name="Blok V."/>
            <person name="Cock P.J.A."/>
            <person name="Van den Akker S.E."/>
            <person name="Holroyd N."/>
            <person name="Hunt M."/>
            <person name="Mantelin S."/>
            <person name="Naghra H."/>
            <person name="Pain A."/>
            <person name="Palomares-Rius J.E."/>
            <person name="Zarowiecki M."/>
            <person name="Berriman M."/>
            <person name="Jones J.T."/>
            <person name="Urwin P.E."/>
        </authorList>
    </citation>
    <scope>NUCLEOTIDE SEQUENCE [LARGE SCALE GENOMIC DNA]</scope>
    <source>
        <strain evidence="1">Lindley</strain>
    </source>
</reference>
<evidence type="ECO:0000313" key="1">
    <source>
        <dbReference type="Proteomes" id="UP000050741"/>
    </source>
</evidence>
<organism evidence="1 2">
    <name type="scientific">Globodera pallida</name>
    <name type="common">Potato cyst nematode worm</name>
    <name type="synonym">Heterodera pallida</name>
    <dbReference type="NCBI Taxonomy" id="36090"/>
    <lineage>
        <taxon>Eukaryota</taxon>
        <taxon>Metazoa</taxon>
        <taxon>Ecdysozoa</taxon>
        <taxon>Nematoda</taxon>
        <taxon>Chromadorea</taxon>
        <taxon>Rhabditida</taxon>
        <taxon>Tylenchina</taxon>
        <taxon>Tylenchomorpha</taxon>
        <taxon>Tylenchoidea</taxon>
        <taxon>Heteroderidae</taxon>
        <taxon>Heteroderinae</taxon>
        <taxon>Globodera</taxon>
    </lineage>
</organism>
<accession>A0A183C9Z0</accession>
<dbReference type="AlphaFoldDB" id="A0A183C9Z0"/>